<evidence type="ECO:0000313" key="2">
    <source>
        <dbReference type="EMBL" id="GAP15360.1"/>
    </source>
</evidence>
<evidence type="ECO:0000256" key="1">
    <source>
        <dbReference type="SAM" id="Phobius"/>
    </source>
</evidence>
<protein>
    <submittedName>
        <fullName evidence="2">Predicted membrane protein</fullName>
    </submittedName>
</protein>
<dbReference type="EMBL" id="DF967972">
    <property type="protein sequence ID" value="GAP15360.1"/>
    <property type="molecule type" value="Genomic_DNA"/>
</dbReference>
<dbReference type="OrthoDB" id="163172at2"/>
<feature type="transmembrane region" description="Helical" evidence="1">
    <location>
        <begin position="37"/>
        <end position="55"/>
    </location>
</feature>
<accession>A0A0S7BJT5</accession>
<organism evidence="2">
    <name type="scientific">Longilinea arvoryzae</name>
    <dbReference type="NCBI Taxonomy" id="360412"/>
    <lineage>
        <taxon>Bacteria</taxon>
        <taxon>Bacillati</taxon>
        <taxon>Chloroflexota</taxon>
        <taxon>Anaerolineae</taxon>
        <taxon>Anaerolineales</taxon>
        <taxon>Anaerolineaceae</taxon>
        <taxon>Longilinea</taxon>
    </lineage>
</organism>
<feature type="transmembrane region" description="Helical" evidence="1">
    <location>
        <begin position="97"/>
        <end position="119"/>
    </location>
</feature>
<dbReference type="RefSeq" id="WP_075074545.1">
    <property type="nucleotide sequence ID" value="NZ_DF967972.1"/>
</dbReference>
<keyword evidence="3" id="KW-1185">Reference proteome</keyword>
<gene>
    <name evidence="2" type="ORF">LARV_03146</name>
</gene>
<sequence length="124" mass="13711">MRRFLLRLIINAVALYAAIALMRNYGITPTSQNWYDYLWLALIFGVINAVIKPLLIVASCPLLVLTLGLGTLLINTLLFFLAGWIGTQFGVGFTVDGFLPAFFGALIVSIVSWVLSAIFRDEVK</sequence>
<dbReference type="PANTHER" id="PTHR37309">
    <property type="entry name" value="SLR0284 PROTEIN"/>
    <property type="match status" value="1"/>
</dbReference>
<dbReference type="AlphaFoldDB" id="A0A0S7BJT5"/>
<dbReference type="Pfam" id="PF04020">
    <property type="entry name" value="Phage_holin_4_2"/>
    <property type="match status" value="1"/>
</dbReference>
<reference evidence="2" key="1">
    <citation type="submission" date="2015-07" db="EMBL/GenBank/DDBJ databases">
        <title>Draft Genome Sequences of Anaerolinea thermolimosa IMO-1, Bellilinea caldifistulae GOMI-1, Leptolinea tardivitalis YMTK-2, Levilinea saccharolytica KIBI-1,Longilinea arvoryzae KOME-1, Previously Described as Members of the Anaerolineaceae (Chloroflexi).</title>
        <authorList>
            <person name="Sekiguchi Y."/>
            <person name="Ohashi A."/>
            <person name="Matsuura N."/>
            <person name="Tourlousse M.D."/>
        </authorList>
    </citation>
    <scope>NUCLEOTIDE SEQUENCE [LARGE SCALE GENOMIC DNA]</scope>
    <source>
        <strain evidence="2">KOME-1</strain>
    </source>
</reference>
<keyword evidence="1" id="KW-0812">Transmembrane</keyword>
<evidence type="ECO:0000313" key="3">
    <source>
        <dbReference type="Proteomes" id="UP000055060"/>
    </source>
</evidence>
<name>A0A0S7BJT5_9CHLR</name>
<keyword evidence="1" id="KW-1133">Transmembrane helix</keyword>
<keyword evidence="1" id="KW-0472">Membrane</keyword>
<dbReference type="STRING" id="360412.LARV_03146"/>
<feature type="transmembrane region" description="Helical" evidence="1">
    <location>
        <begin position="62"/>
        <end position="85"/>
    </location>
</feature>
<dbReference type="InterPro" id="IPR007165">
    <property type="entry name" value="Phage_holin_4_2"/>
</dbReference>
<dbReference type="PANTHER" id="PTHR37309:SF1">
    <property type="entry name" value="SLR0284 PROTEIN"/>
    <property type="match status" value="1"/>
</dbReference>
<proteinExistence type="predicted"/>
<feature type="transmembrane region" description="Helical" evidence="1">
    <location>
        <begin position="5"/>
        <end position="25"/>
    </location>
</feature>
<dbReference type="Proteomes" id="UP000055060">
    <property type="component" value="Unassembled WGS sequence"/>
</dbReference>